<evidence type="ECO:0000313" key="3">
    <source>
        <dbReference type="Proteomes" id="UP000008021"/>
    </source>
</evidence>
<dbReference type="AlphaFoldDB" id="A0A0E0C3E1"/>
<dbReference type="Proteomes" id="UP000008021">
    <property type="component" value="Chromosome 1"/>
</dbReference>
<organism evidence="2">
    <name type="scientific">Oryza meridionalis</name>
    <dbReference type="NCBI Taxonomy" id="40149"/>
    <lineage>
        <taxon>Eukaryota</taxon>
        <taxon>Viridiplantae</taxon>
        <taxon>Streptophyta</taxon>
        <taxon>Embryophyta</taxon>
        <taxon>Tracheophyta</taxon>
        <taxon>Spermatophyta</taxon>
        <taxon>Magnoliopsida</taxon>
        <taxon>Liliopsida</taxon>
        <taxon>Poales</taxon>
        <taxon>Poaceae</taxon>
        <taxon>BOP clade</taxon>
        <taxon>Oryzoideae</taxon>
        <taxon>Oryzeae</taxon>
        <taxon>Oryzinae</taxon>
        <taxon>Oryza</taxon>
    </lineage>
</organism>
<reference evidence="2" key="1">
    <citation type="submission" date="2015-04" db="UniProtKB">
        <authorList>
            <consortium name="EnsemblPlants"/>
        </authorList>
    </citation>
    <scope>IDENTIFICATION</scope>
</reference>
<dbReference type="Gramene" id="OMERI01G17750.1">
    <property type="protein sequence ID" value="OMERI01G17750.1"/>
    <property type="gene ID" value="OMERI01G17750"/>
</dbReference>
<accession>A0A0E0C3E1</accession>
<dbReference type="STRING" id="40149.A0A0E0C3E1"/>
<dbReference type="HOGENOM" id="CLU_2100792_0_0_1"/>
<name>A0A0E0C3E1_9ORYZ</name>
<protein>
    <submittedName>
        <fullName evidence="2">Uncharacterized protein</fullName>
    </submittedName>
</protein>
<dbReference type="EnsemblPlants" id="OMERI01G17750.1">
    <property type="protein sequence ID" value="OMERI01G17750.1"/>
    <property type="gene ID" value="OMERI01G17750"/>
</dbReference>
<sequence length="116" mass="12797">MVEDVHHAVDADAKPSAFVAHAHWYDSSDNGVGGGGGEWCEGGPLIHTYLVSFHGFSVRMSPSLWGCRCSNDGRGGQLNDTGAPLGRARVRKKRSEEEKRREEFLPSIPDKWNPTY</sequence>
<feature type="region of interest" description="Disordered" evidence="1">
    <location>
        <begin position="73"/>
        <end position="116"/>
    </location>
</feature>
<reference evidence="2" key="2">
    <citation type="submission" date="2018-05" db="EMBL/GenBank/DDBJ databases">
        <title>OmerRS3 (Oryza meridionalis Reference Sequence Version 3).</title>
        <authorList>
            <person name="Zhang J."/>
            <person name="Kudrna D."/>
            <person name="Lee S."/>
            <person name="Talag J."/>
            <person name="Welchert J."/>
            <person name="Wing R.A."/>
        </authorList>
    </citation>
    <scope>NUCLEOTIDE SEQUENCE [LARGE SCALE GENOMIC DNA]</scope>
    <source>
        <strain evidence="2">cv. OR44</strain>
    </source>
</reference>
<proteinExistence type="predicted"/>
<evidence type="ECO:0000256" key="1">
    <source>
        <dbReference type="SAM" id="MobiDB-lite"/>
    </source>
</evidence>
<feature type="compositionally biased region" description="Basic and acidic residues" evidence="1">
    <location>
        <begin position="94"/>
        <end position="104"/>
    </location>
</feature>
<evidence type="ECO:0000313" key="2">
    <source>
        <dbReference type="EnsemblPlants" id="OMERI01G17750.1"/>
    </source>
</evidence>
<keyword evidence="3" id="KW-1185">Reference proteome</keyword>